<dbReference type="OrthoDB" id="537032at2759"/>
<dbReference type="Proteomes" id="UP000054498">
    <property type="component" value="Unassembled WGS sequence"/>
</dbReference>
<evidence type="ECO:0000313" key="9">
    <source>
        <dbReference type="Proteomes" id="UP000054498"/>
    </source>
</evidence>
<keyword evidence="2 5" id="KW-0812">Transmembrane</keyword>
<dbReference type="RefSeq" id="XP_013897378.1">
    <property type="nucleotide sequence ID" value="XM_014041924.1"/>
</dbReference>
<protein>
    <submittedName>
        <fullName evidence="8">Putative LAG1, ceramide synthase 5</fullName>
    </submittedName>
</protein>
<evidence type="ECO:0000256" key="4">
    <source>
        <dbReference type="ARBA" id="ARBA00023136"/>
    </source>
</evidence>
<keyword evidence="9" id="KW-1185">Reference proteome</keyword>
<feature type="transmembrane region" description="Helical" evidence="6">
    <location>
        <begin position="180"/>
        <end position="204"/>
    </location>
</feature>
<organism evidence="8 9">
    <name type="scientific">Monoraphidium neglectum</name>
    <dbReference type="NCBI Taxonomy" id="145388"/>
    <lineage>
        <taxon>Eukaryota</taxon>
        <taxon>Viridiplantae</taxon>
        <taxon>Chlorophyta</taxon>
        <taxon>core chlorophytes</taxon>
        <taxon>Chlorophyceae</taxon>
        <taxon>CS clade</taxon>
        <taxon>Sphaeropleales</taxon>
        <taxon>Selenastraceae</taxon>
        <taxon>Monoraphidium</taxon>
    </lineage>
</organism>
<evidence type="ECO:0000256" key="2">
    <source>
        <dbReference type="ARBA" id="ARBA00022692"/>
    </source>
</evidence>
<evidence type="ECO:0000256" key="1">
    <source>
        <dbReference type="ARBA" id="ARBA00004141"/>
    </source>
</evidence>
<dbReference type="AlphaFoldDB" id="A0A0D2KS02"/>
<dbReference type="Pfam" id="PF03798">
    <property type="entry name" value="TRAM_LAG1_CLN8"/>
    <property type="match status" value="1"/>
</dbReference>
<feature type="domain" description="TLC" evidence="7">
    <location>
        <begin position="5"/>
        <end position="215"/>
    </location>
</feature>
<keyword evidence="4 5" id="KW-0472">Membrane</keyword>
<dbReference type="InterPro" id="IPR016439">
    <property type="entry name" value="Lag1/Lac1-like"/>
</dbReference>
<evidence type="ECO:0000313" key="8">
    <source>
        <dbReference type="EMBL" id="KIY98358.1"/>
    </source>
</evidence>
<dbReference type="PANTHER" id="PTHR12560">
    <property type="entry name" value="LONGEVITY ASSURANCE FACTOR 1 LAG1"/>
    <property type="match status" value="1"/>
</dbReference>
<sequence length="245" mass="27603">MIMMDKVEEEAYTTLGGALLLVCGWQALLLLDECNVLQTRGCVRGWPLLPMDIWVVRYYNLELGWYMHLMLKHSLGLGLQDTRSMDLHHVSTVGLIVFSYFMNFQTLGLLIFTLLNVSSPVLHASKLANTLDWPQAKVALFAAFAGVFALTRVLLFPYMVVRAAMMEPYKNVVRITQIPIFLGIWIMFLVLLLVLAAMQAWWFLAIVKILRHVSAGSEKGLQAEVLKRDFSREVRNVAAKTGAGA</sequence>
<dbReference type="GeneID" id="25742479"/>
<comment type="subcellular location">
    <subcellularLocation>
        <location evidence="1">Membrane</location>
        <topology evidence="1">Multi-pass membrane protein</topology>
    </subcellularLocation>
</comment>
<dbReference type="PROSITE" id="PS50922">
    <property type="entry name" value="TLC"/>
    <property type="match status" value="1"/>
</dbReference>
<proteinExistence type="predicted"/>
<evidence type="ECO:0000256" key="3">
    <source>
        <dbReference type="ARBA" id="ARBA00022989"/>
    </source>
</evidence>
<keyword evidence="3 6" id="KW-1133">Transmembrane helix</keyword>
<dbReference type="STRING" id="145388.A0A0D2KS02"/>
<evidence type="ECO:0000259" key="7">
    <source>
        <dbReference type="PROSITE" id="PS50922"/>
    </source>
</evidence>
<dbReference type="InterPro" id="IPR006634">
    <property type="entry name" value="TLC-dom"/>
</dbReference>
<dbReference type="PANTHER" id="PTHR12560:SF0">
    <property type="entry name" value="LD18904P"/>
    <property type="match status" value="1"/>
</dbReference>
<gene>
    <name evidence="8" type="ORF">MNEG_9604</name>
</gene>
<evidence type="ECO:0000256" key="6">
    <source>
        <dbReference type="SAM" id="Phobius"/>
    </source>
</evidence>
<name>A0A0D2KS02_9CHLO</name>
<reference evidence="8 9" key="1">
    <citation type="journal article" date="2013" name="BMC Genomics">
        <title>Reconstruction of the lipid metabolism for the microalga Monoraphidium neglectum from its genome sequence reveals characteristics suitable for biofuel production.</title>
        <authorList>
            <person name="Bogen C."/>
            <person name="Al-Dilaimi A."/>
            <person name="Albersmeier A."/>
            <person name="Wichmann J."/>
            <person name="Grundmann M."/>
            <person name="Rupp O."/>
            <person name="Lauersen K.J."/>
            <person name="Blifernez-Klassen O."/>
            <person name="Kalinowski J."/>
            <person name="Goesmann A."/>
            <person name="Mussgnug J.H."/>
            <person name="Kruse O."/>
        </authorList>
    </citation>
    <scope>NUCLEOTIDE SEQUENCE [LARGE SCALE GENOMIC DNA]</scope>
    <source>
        <strain evidence="8 9">SAG 48.87</strain>
    </source>
</reference>
<dbReference type="EMBL" id="KK102213">
    <property type="protein sequence ID" value="KIY98358.1"/>
    <property type="molecule type" value="Genomic_DNA"/>
</dbReference>
<dbReference type="SMART" id="SM00724">
    <property type="entry name" value="TLC"/>
    <property type="match status" value="1"/>
</dbReference>
<dbReference type="GO" id="GO:0050291">
    <property type="term" value="F:sphingosine N-acyltransferase activity"/>
    <property type="evidence" value="ECO:0007669"/>
    <property type="project" value="InterPro"/>
</dbReference>
<evidence type="ECO:0000256" key="5">
    <source>
        <dbReference type="PROSITE-ProRule" id="PRU00205"/>
    </source>
</evidence>
<feature type="transmembrane region" description="Helical" evidence="6">
    <location>
        <begin position="138"/>
        <end position="160"/>
    </location>
</feature>
<accession>A0A0D2KS02</accession>
<feature type="transmembrane region" description="Helical" evidence="6">
    <location>
        <begin position="93"/>
        <end position="117"/>
    </location>
</feature>
<dbReference type="GO" id="GO:0046513">
    <property type="term" value="P:ceramide biosynthetic process"/>
    <property type="evidence" value="ECO:0007669"/>
    <property type="project" value="InterPro"/>
</dbReference>
<dbReference type="GO" id="GO:0005789">
    <property type="term" value="C:endoplasmic reticulum membrane"/>
    <property type="evidence" value="ECO:0007669"/>
    <property type="project" value="UniProtKB-SubCell"/>
</dbReference>
<dbReference type="KEGG" id="mng:MNEG_9604"/>